<evidence type="ECO:0000256" key="1">
    <source>
        <dbReference type="SAM" id="MobiDB-lite"/>
    </source>
</evidence>
<dbReference type="AlphaFoldDB" id="A0A0C3RSK1"/>
<feature type="compositionally biased region" description="Pro residues" evidence="1">
    <location>
        <begin position="395"/>
        <end position="413"/>
    </location>
</feature>
<dbReference type="EMBL" id="KN840619">
    <property type="protein sequence ID" value="KIP03376.1"/>
    <property type="molecule type" value="Genomic_DNA"/>
</dbReference>
<dbReference type="STRING" id="745531.A0A0C3RSK1"/>
<feature type="compositionally biased region" description="Basic and acidic residues" evidence="1">
    <location>
        <begin position="255"/>
        <end position="269"/>
    </location>
</feature>
<sequence length="622" mass="66664">MSAHSGASPISDRLPSIPSDITFTPIQAAPFVNYIERLDAAHDRISTFAEQLCPPSRTPSPVPEPRSEILRTRLKDAMKYANFNPMSSKWNKVSGLLRTTAKSRRYCTVGEGVRMGEKVEVDVGRYKFVLPSTDEEWKQCEDKWEKRFEKSPTPQGRTSKFWPSVDEEPRPPSKAELVRDKVKAWQAKVVPAAPAAPASSEEVSEADLPGSSKGKGKEVETKQQAPLPFAVVKRNAVATLADKPAETTGVSGKLPAERSAPRRSPDHLAQDMPRSPRRIADLSEMYIPPSFPQQLVTSTPGILGKGVTVPQRVKPPPILPRQYASSPSSSPRLPNQSLERIVPPLASSSSLPPVTPSPHRMPKRSRPITPPSESSPYVAQTKKARTLPESEAFSNPPPPPTTPPVPTSPPRTPPRAAALDKGLGNANGLPVPTTPDNRGALPTLTELLASSRRSRPRPRPPSRKQKSAATTPAPEGRGAQGALAPADELPAINEEREASPAPSRARTMLSSPASGSSDSPQSVRVRPRSPVSPLFAKPGDSFMPPFVSTQAAGPTGGGFGGIAASQPPVPGTLTRGSSGAFGMGYNSQFDVEGQVGMVSDLLEKDVDFDGWLRDIPEVEAET</sequence>
<evidence type="ECO:0000313" key="2">
    <source>
        <dbReference type="EMBL" id="KIP03376.1"/>
    </source>
</evidence>
<proteinExistence type="predicted"/>
<feature type="compositionally biased region" description="Basic residues" evidence="1">
    <location>
        <begin position="452"/>
        <end position="466"/>
    </location>
</feature>
<feature type="compositionally biased region" description="Basic and acidic residues" evidence="1">
    <location>
        <begin position="167"/>
        <end position="179"/>
    </location>
</feature>
<feature type="compositionally biased region" description="Low complexity" evidence="1">
    <location>
        <begin position="342"/>
        <end position="352"/>
    </location>
</feature>
<dbReference type="OrthoDB" id="3218262at2759"/>
<dbReference type="HOGENOM" id="CLU_478200_0_0_1"/>
<name>A0A0C3RSK1_PHLG1</name>
<evidence type="ECO:0000313" key="3">
    <source>
        <dbReference type="Proteomes" id="UP000053257"/>
    </source>
</evidence>
<keyword evidence="3" id="KW-1185">Reference proteome</keyword>
<gene>
    <name evidence="2" type="ORF">PHLGIDRAFT_130181</name>
</gene>
<feature type="region of interest" description="Disordered" evidence="1">
    <location>
        <begin position="147"/>
        <end position="179"/>
    </location>
</feature>
<feature type="compositionally biased region" description="Polar residues" evidence="1">
    <location>
        <begin position="323"/>
        <end position="338"/>
    </location>
</feature>
<organism evidence="2 3">
    <name type="scientific">Phlebiopsis gigantea (strain 11061_1 CR5-6)</name>
    <name type="common">White-rot fungus</name>
    <name type="synonym">Peniophora gigantea</name>
    <dbReference type="NCBI Taxonomy" id="745531"/>
    <lineage>
        <taxon>Eukaryota</taxon>
        <taxon>Fungi</taxon>
        <taxon>Dikarya</taxon>
        <taxon>Basidiomycota</taxon>
        <taxon>Agaricomycotina</taxon>
        <taxon>Agaricomycetes</taxon>
        <taxon>Polyporales</taxon>
        <taxon>Phanerochaetaceae</taxon>
        <taxon>Phlebiopsis</taxon>
    </lineage>
</organism>
<feature type="region of interest" description="Disordered" evidence="1">
    <location>
        <begin position="192"/>
        <end position="531"/>
    </location>
</feature>
<feature type="compositionally biased region" description="Low complexity" evidence="1">
    <location>
        <begin position="192"/>
        <end position="201"/>
    </location>
</feature>
<protein>
    <submittedName>
        <fullName evidence="2">Uncharacterized protein</fullName>
    </submittedName>
</protein>
<reference evidence="2 3" key="1">
    <citation type="journal article" date="2014" name="PLoS Genet.">
        <title>Analysis of the Phlebiopsis gigantea genome, transcriptome and secretome provides insight into its pioneer colonization strategies of wood.</title>
        <authorList>
            <person name="Hori C."/>
            <person name="Ishida T."/>
            <person name="Igarashi K."/>
            <person name="Samejima M."/>
            <person name="Suzuki H."/>
            <person name="Master E."/>
            <person name="Ferreira P."/>
            <person name="Ruiz-Duenas F.J."/>
            <person name="Held B."/>
            <person name="Canessa P."/>
            <person name="Larrondo L.F."/>
            <person name="Schmoll M."/>
            <person name="Druzhinina I.S."/>
            <person name="Kubicek C.P."/>
            <person name="Gaskell J.A."/>
            <person name="Kersten P."/>
            <person name="St John F."/>
            <person name="Glasner J."/>
            <person name="Sabat G."/>
            <person name="Splinter BonDurant S."/>
            <person name="Syed K."/>
            <person name="Yadav J."/>
            <person name="Mgbeahuruike A.C."/>
            <person name="Kovalchuk A."/>
            <person name="Asiegbu F.O."/>
            <person name="Lackner G."/>
            <person name="Hoffmeister D."/>
            <person name="Rencoret J."/>
            <person name="Gutierrez A."/>
            <person name="Sun H."/>
            <person name="Lindquist E."/>
            <person name="Barry K."/>
            <person name="Riley R."/>
            <person name="Grigoriev I.V."/>
            <person name="Henrissat B."/>
            <person name="Kues U."/>
            <person name="Berka R.M."/>
            <person name="Martinez A.T."/>
            <person name="Covert S.F."/>
            <person name="Blanchette R.A."/>
            <person name="Cullen D."/>
        </authorList>
    </citation>
    <scope>NUCLEOTIDE SEQUENCE [LARGE SCALE GENOMIC DNA]</scope>
    <source>
        <strain evidence="2 3">11061_1 CR5-6</strain>
    </source>
</reference>
<dbReference type="Proteomes" id="UP000053257">
    <property type="component" value="Unassembled WGS sequence"/>
</dbReference>
<feature type="compositionally biased region" description="Low complexity" evidence="1">
    <location>
        <begin position="510"/>
        <end position="531"/>
    </location>
</feature>
<accession>A0A0C3RSK1</accession>